<dbReference type="AlphaFoldDB" id="A0A1N6VQY0"/>
<feature type="transmembrane region" description="Helical" evidence="1">
    <location>
        <begin position="51"/>
        <end position="77"/>
    </location>
</feature>
<feature type="transmembrane region" description="Helical" evidence="1">
    <location>
        <begin position="174"/>
        <end position="198"/>
    </location>
</feature>
<keyword evidence="1" id="KW-1133">Transmembrane helix</keyword>
<dbReference type="PANTHER" id="PTHR43471:SF1">
    <property type="entry name" value="ABC TRANSPORTER PERMEASE PROTEIN NOSY-RELATED"/>
    <property type="match status" value="1"/>
</dbReference>
<evidence type="ECO:0000256" key="1">
    <source>
        <dbReference type="SAM" id="Phobius"/>
    </source>
</evidence>
<dbReference type="GO" id="GO:0140359">
    <property type="term" value="F:ABC-type transporter activity"/>
    <property type="evidence" value="ECO:0007669"/>
    <property type="project" value="InterPro"/>
</dbReference>
<keyword evidence="1" id="KW-0472">Membrane</keyword>
<protein>
    <submittedName>
        <fullName evidence="2">ABC-2 type transport system permease protein</fullName>
    </submittedName>
</protein>
<accession>A0A1N6VQY0</accession>
<keyword evidence="3" id="KW-1185">Reference proteome</keyword>
<feature type="transmembrane region" description="Helical" evidence="1">
    <location>
        <begin position="141"/>
        <end position="162"/>
    </location>
</feature>
<keyword evidence="1" id="KW-0812">Transmembrane</keyword>
<gene>
    <name evidence="2" type="ORF">SAMN05421858_0449</name>
</gene>
<feature type="transmembrane region" description="Helical" evidence="1">
    <location>
        <begin position="107"/>
        <end position="129"/>
    </location>
</feature>
<dbReference type="Pfam" id="PF12679">
    <property type="entry name" value="ABC2_membrane_2"/>
    <property type="match status" value="1"/>
</dbReference>
<evidence type="ECO:0000313" key="2">
    <source>
        <dbReference type="EMBL" id="SIQ80227.1"/>
    </source>
</evidence>
<dbReference type="GO" id="GO:0005886">
    <property type="term" value="C:plasma membrane"/>
    <property type="evidence" value="ECO:0007669"/>
    <property type="project" value="UniProtKB-SubCell"/>
</dbReference>
<dbReference type="OrthoDB" id="86287at2157"/>
<evidence type="ECO:0000313" key="3">
    <source>
        <dbReference type="Proteomes" id="UP000186914"/>
    </source>
</evidence>
<sequence length="280" mass="29513">MSWAVVARKDFQDARLSKTLWALSALFVLFAAGMAYIYAELPALGGEAGELSALGLMFFLAAPATLFVSITAVVVAAKSLAGERESGSMKLLLSYPHTRRDVVLGKVAGRAAVLALPIIVGFAVAAIVVLAKYATFTPVDYVVFVLLTVLYAFAYISLVVGLSATTGSGARATAMAIGLFVVLELLWDVVPLGALYLLEGRLVPIQEYPNWALFLSGLTPSAAYTTAMGAVLPESPNAVLGIGSGDVPFYLADWFGLVLLVAWAVVPVSLGYLRFRGADL</sequence>
<feature type="transmembrane region" description="Helical" evidence="1">
    <location>
        <begin position="20"/>
        <end position="39"/>
    </location>
</feature>
<organism evidence="2 3">
    <name type="scientific">Haladaptatus litoreus</name>
    <dbReference type="NCBI Taxonomy" id="553468"/>
    <lineage>
        <taxon>Archaea</taxon>
        <taxon>Methanobacteriati</taxon>
        <taxon>Methanobacteriota</taxon>
        <taxon>Stenosarchaea group</taxon>
        <taxon>Halobacteria</taxon>
        <taxon>Halobacteriales</taxon>
        <taxon>Haladaptataceae</taxon>
        <taxon>Haladaptatus</taxon>
    </lineage>
</organism>
<dbReference type="Proteomes" id="UP000186914">
    <property type="component" value="Unassembled WGS sequence"/>
</dbReference>
<proteinExistence type="predicted"/>
<dbReference type="PANTHER" id="PTHR43471">
    <property type="entry name" value="ABC TRANSPORTER PERMEASE"/>
    <property type="match status" value="1"/>
</dbReference>
<dbReference type="EMBL" id="FTNO01000001">
    <property type="protein sequence ID" value="SIQ80227.1"/>
    <property type="molecule type" value="Genomic_DNA"/>
</dbReference>
<reference evidence="3" key="1">
    <citation type="submission" date="2017-01" db="EMBL/GenBank/DDBJ databases">
        <authorList>
            <person name="Varghese N."/>
            <person name="Submissions S."/>
        </authorList>
    </citation>
    <scope>NUCLEOTIDE SEQUENCE [LARGE SCALE GENOMIC DNA]</scope>
    <source>
        <strain evidence="3">CGMCC 1.7737</strain>
    </source>
</reference>
<dbReference type="RefSeq" id="WP_076427580.1">
    <property type="nucleotide sequence ID" value="NZ_FTNO01000001.1"/>
</dbReference>
<feature type="transmembrane region" description="Helical" evidence="1">
    <location>
        <begin position="254"/>
        <end position="273"/>
    </location>
</feature>
<name>A0A1N6VQY0_9EURY</name>